<evidence type="ECO:0000313" key="1">
    <source>
        <dbReference type="EMBL" id="MTD14419.1"/>
    </source>
</evidence>
<evidence type="ECO:0000313" key="2">
    <source>
        <dbReference type="Proteomes" id="UP000460221"/>
    </source>
</evidence>
<name>A0A7K1FM72_9ACTN</name>
<dbReference type="EMBL" id="WLYK01000003">
    <property type="protein sequence ID" value="MTD14419.1"/>
    <property type="molecule type" value="Genomic_DNA"/>
</dbReference>
<sequence>MRICATCAVEFDEPVPDVCPICEDERQWMPAEGQIWTSIDELAGNGQRLTVHEVEPDMLGIRADPGLGIGQLMTATRTSAGVVLWDPTGYADEATADRIRQHGEVIAIATSHPHMYGVQLEWSSLLGDVPVLACAADREWLGRKDDRIEFWSGEHRVADDYVLHQVGGHFVGSAVAHWAAGAEGRGVLLVGDTVFPNPDRRTISFQRSYPNRLPLSGAVVDRITTALEGLDFDRVYGNFGNCIERDARQVLRASADRHIGWVRGDFDHLT</sequence>
<dbReference type="AlphaFoldDB" id="A0A7K1FM72"/>
<organism evidence="1 2">
    <name type="scientific">Nakamurella alba</name>
    <dbReference type="NCBI Taxonomy" id="2665158"/>
    <lineage>
        <taxon>Bacteria</taxon>
        <taxon>Bacillati</taxon>
        <taxon>Actinomycetota</taxon>
        <taxon>Actinomycetes</taxon>
        <taxon>Nakamurellales</taxon>
        <taxon>Nakamurellaceae</taxon>
        <taxon>Nakamurella</taxon>
    </lineage>
</organism>
<dbReference type="PANTHER" id="PTHR36839:SF1">
    <property type="entry name" value="METALLO-BETA-LACTAMASE FAMILY PROTEIN (AFU_ORTHOLOGUE AFUA_5G12770)"/>
    <property type="match status" value="1"/>
</dbReference>
<accession>A0A7K1FM72</accession>
<gene>
    <name evidence="1" type="ORF">GIS00_10705</name>
</gene>
<keyword evidence="2" id="KW-1185">Reference proteome</keyword>
<proteinExistence type="predicted"/>
<comment type="caution">
    <text evidence="1">The sequence shown here is derived from an EMBL/GenBank/DDBJ whole genome shotgun (WGS) entry which is preliminary data.</text>
</comment>
<keyword evidence="1" id="KW-0378">Hydrolase</keyword>
<dbReference type="PANTHER" id="PTHR36839">
    <property type="entry name" value="METALLO-BETA-LACTAMASE FAMILY PROTEIN (AFU_ORTHOLOGUE AFUA_5G12770)"/>
    <property type="match status" value="1"/>
</dbReference>
<dbReference type="InterPro" id="IPR036866">
    <property type="entry name" value="RibonucZ/Hydroxyglut_hydro"/>
</dbReference>
<dbReference type="GO" id="GO:0016787">
    <property type="term" value="F:hydrolase activity"/>
    <property type="evidence" value="ECO:0007669"/>
    <property type="project" value="UniProtKB-KW"/>
</dbReference>
<reference evidence="1 2" key="1">
    <citation type="submission" date="2019-11" db="EMBL/GenBank/DDBJ databases">
        <authorList>
            <person name="Jiang L.-Q."/>
        </authorList>
    </citation>
    <scope>NUCLEOTIDE SEQUENCE [LARGE SCALE GENOMIC DNA]</scope>
    <source>
        <strain evidence="1 2">YIM 132087</strain>
    </source>
</reference>
<dbReference type="SUPFAM" id="SSF56281">
    <property type="entry name" value="Metallo-hydrolase/oxidoreductase"/>
    <property type="match status" value="1"/>
</dbReference>
<dbReference type="RefSeq" id="WP_154768451.1">
    <property type="nucleotide sequence ID" value="NZ_WLYK01000003.1"/>
</dbReference>
<dbReference type="Proteomes" id="UP000460221">
    <property type="component" value="Unassembled WGS sequence"/>
</dbReference>
<protein>
    <submittedName>
        <fullName evidence="1">Hydrolase</fullName>
    </submittedName>
</protein>